<dbReference type="Pfam" id="PF12746">
    <property type="entry name" value="GNAT_acetyltran"/>
    <property type="match status" value="1"/>
</dbReference>
<dbReference type="EMBL" id="LZEX01000034">
    <property type="protein sequence ID" value="OBU04975.1"/>
    <property type="molecule type" value="Genomic_DNA"/>
</dbReference>
<protein>
    <recommendedName>
        <fullName evidence="1">N-acetyltransferase domain-containing protein</fullName>
    </recommendedName>
</protein>
<dbReference type="RefSeq" id="WP_067425017.1">
    <property type="nucleotide sequence ID" value="NZ_LZEX01000034.1"/>
</dbReference>
<evidence type="ECO:0000313" key="3">
    <source>
        <dbReference type="Proteomes" id="UP000092247"/>
    </source>
</evidence>
<dbReference type="InterPro" id="IPR016181">
    <property type="entry name" value="Acyl_CoA_acyltransferase"/>
</dbReference>
<dbReference type="SUPFAM" id="SSF55729">
    <property type="entry name" value="Acyl-CoA N-acyltransferases (Nat)"/>
    <property type="match status" value="1"/>
</dbReference>
<name>A0A1B8H7C8_9GAMM</name>
<evidence type="ECO:0000259" key="1">
    <source>
        <dbReference type="PROSITE" id="PS51186"/>
    </source>
</evidence>
<dbReference type="Proteomes" id="UP000092247">
    <property type="component" value="Unassembled WGS sequence"/>
</dbReference>
<dbReference type="CDD" id="cd04301">
    <property type="entry name" value="NAT_SF"/>
    <property type="match status" value="1"/>
</dbReference>
<proteinExistence type="predicted"/>
<dbReference type="PROSITE" id="PS51186">
    <property type="entry name" value="GNAT"/>
    <property type="match status" value="1"/>
</dbReference>
<feature type="domain" description="N-acetyltransferase" evidence="1">
    <location>
        <begin position="115"/>
        <end position="243"/>
    </location>
</feature>
<comment type="caution">
    <text evidence="2">The sequence shown here is derived from an EMBL/GenBank/DDBJ whole genome shotgun (WGS) entry which is preliminary data.</text>
</comment>
<organism evidence="2 3">
    <name type="scientific">Morganella psychrotolerans</name>
    <dbReference type="NCBI Taxonomy" id="368603"/>
    <lineage>
        <taxon>Bacteria</taxon>
        <taxon>Pseudomonadati</taxon>
        <taxon>Pseudomonadota</taxon>
        <taxon>Gammaproteobacteria</taxon>
        <taxon>Enterobacterales</taxon>
        <taxon>Morganellaceae</taxon>
        <taxon>Morganella</taxon>
    </lineage>
</organism>
<accession>A0A1B8H7C8</accession>
<dbReference type="Gene3D" id="3.40.630.30">
    <property type="match status" value="1"/>
</dbReference>
<reference evidence="2 3" key="1">
    <citation type="submission" date="2016-06" db="EMBL/GenBank/DDBJ databases">
        <authorList>
            <person name="Kjaerup R.B."/>
            <person name="Dalgaard T.S."/>
            <person name="Juul-Madsen H.R."/>
        </authorList>
    </citation>
    <scope>NUCLEOTIDE SEQUENCE [LARGE SCALE GENOMIC DNA]</scope>
    <source>
        <strain evidence="2 3">GCSL-Mp3</strain>
    </source>
</reference>
<dbReference type="AlphaFoldDB" id="A0A1B8H7C8"/>
<dbReference type="InterPro" id="IPR027365">
    <property type="entry name" value="GNAT_acetyltra_YdfB-like"/>
</dbReference>
<gene>
    <name evidence="2" type="ORF">AYY17_08835</name>
</gene>
<dbReference type="GO" id="GO:0016747">
    <property type="term" value="F:acyltransferase activity, transferring groups other than amino-acyl groups"/>
    <property type="evidence" value="ECO:0007669"/>
    <property type="project" value="InterPro"/>
</dbReference>
<sequence>MQASDPVFPAVITRHWEEEYQHGHVLVTQPALRLMCRTDLEEGYDAMWLRMAQEDRIQVTDDLARQLRLQQNPVLSRNEFLARIAQNGLHWSHADQFFYLTTQAESVLLNSTFPDYVRTLTAADEAIFTRFCAENNEDDLDIAGVEPDHHLVYGVFKNKQLVAVASAYPWETSRLMDIGVLTHPGYRKQGFASLAVRALSHAALQAGFTPQYRCQLNNAPSLALAEHSGFTPFAQWNFIIKGI</sequence>
<evidence type="ECO:0000313" key="2">
    <source>
        <dbReference type="EMBL" id="OBU04975.1"/>
    </source>
</evidence>
<dbReference type="InterPro" id="IPR000182">
    <property type="entry name" value="GNAT_dom"/>
</dbReference>